<proteinExistence type="predicted"/>
<evidence type="ECO:0000313" key="3">
    <source>
        <dbReference type="Proteomes" id="UP001066276"/>
    </source>
</evidence>
<evidence type="ECO:0000256" key="1">
    <source>
        <dbReference type="SAM" id="MobiDB-lite"/>
    </source>
</evidence>
<sequence length="172" mass="19734">MNEPSTVDQLKRRTVTGASRRQWEDKRVQLEKRPAKDEVLWIHPRLPITPGAALKPQSPAMSRAIRGFLNYEPRAGSGSKRTQGEGTPREWESEGKARNRMSKIPHTYRQCENYTSALSAMLAFQESQAWNLDKYIPDSETLTKKEKSYTCDKSFCLSSELKHPQQTYKCGK</sequence>
<feature type="region of interest" description="Disordered" evidence="1">
    <location>
        <begin position="1"/>
        <end position="29"/>
    </location>
</feature>
<dbReference type="EMBL" id="JANPWB010000008">
    <property type="protein sequence ID" value="KAJ1167798.1"/>
    <property type="molecule type" value="Genomic_DNA"/>
</dbReference>
<name>A0AAV7SUZ1_PLEWA</name>
<evidence type="ECO:0000313" key="2">
    <source>
        <dbReference type="EMBL" id="KAJ1167798.1"/>
    </source>
</evidence>
<organism evidence="2 3">
    <name type="scientific">Pleurodeles waltl</name>
    <name type="common">Iberian ribbed newt</name>
    <dbReference type="NCBI Taxonomy" id="8319"/>
    <lineage>
        <taxon>Eukaryota</taxon>
        <taxon>Metazoa</taxon>
        <taxon>Chordata</taxon>
        <taxon>Craniata</taxon>
        <taxon>Vertebrata</taxon>
        <taxon>Euteleostomi</taxon>
        <taxon>Amphibia</taxon>
        <taxon>Batrachia</taxon>
        <taxon>Caudata</taxon>
        <taxon>Salamandroidea</taxon>
        <taxon>Salamandridae</taxon>
        <taxon>Pleurodelinae</taxon>
        <taxon>Pleurodeles</taxon>
    </lineage>
</organism>
<gene>
    <name evidence="2" type="ORF">NDU88_008186</name>
</gene>
<feature type="region of interest" description="Disordered" evidence="1">
    <location>
        <begin position="70"/>
        <end position="98"/>
    </location>
</feature>
<protein>
    <submittedName>
        <fullName evidence="2">Uncharacterized protein</fullName>
    </submittedName>
</protein>
<dbReference type="AlphaFoldDB" id="A0AAV7SUZ1"/>
<comment type="caution">
    <text evidence="2">The sequence shown here is derived from an EMBL/GenBank/DDBJ whole genome shotgun (WGS) entry which is preliminary data.</text>
</comment>
<reference evidence="2" key="1">
    <citation type="journal article" date="2022" name="bioRxiv">
        <title>Sequencing and chromosome-scale assembly of the giantPleurodeles waltlgenome.</title>
        <authorList>
            <person name="Brown T."/>
            <person name="Elewa A."/>
            <person name="Iarovenko S."/>
            <person name="Subramanian E."/>
            <person name="Araus A.J."/>
            <person name="Petzold A."/>
            <person name="Susuki M."/>
            <person name="Suzuki K.-i.T."/>
            <person name="Hayashi T."/>
            <person name="Toyoda A."/>
            <person name="Oliveira C."/>
            <person name="Osipova E."/>
            <person name="Leigh N.D."/>
            <person name="Simon A."/>
            <person name="Yun M.H."/>
        </authorList>
    </citation>
    <scope>NUCLEOTIDE SEQUENCE</scope>
    <source>
        <strain evidence="2">20211129_DDA</strain>
        <tissue evidence="2">Liver</tissue>
    </source>
</reference>
<accession>A0AAV7SUZ1</accession>
<feature type="compositionally biased region" description="Basic and acidic residues" evidence="1">
    <location>
        <begin position="87"/>
        <end position="97"/>
    </location>
</feature>
<keyword evidence="3" id="KW-1185">Reference proteome</keyword>
<dbReference type="Proteomes" id="UP001066276">
    <property type="component" value="Chromosome 4_2"/>
</dbReference>